<evidence type="ECO:0000313" key="3">
    <source>
        <dbReference type="EMBL" id="KAL2046909.1"/>
    </source>
</evidence>
<dbReference type="Proteomes" id="UP001590950">
    <property type="component" value="Unassembled WGS sequence"/>
</dbReference>
<reference evidence="3 4" key="1">
    <citation type="submission" date="2024-09" db="EMBL/GenBank/DDBJ databases">
        <title>Rethinking Asexuality: The Enigmatic Case of Functional Sexual Genes in Lepraria (Stereocaulaceae).</title>
        <authorList>
            <person name="Doellman M."/>
            <person name="Sun Y."/>
            <person name="Barcenas-Pena A."/>
            <person name="Lumbsch H.T."/>
            <person name="Grewe F."/>
        </authorList>
    </citation>
    <scope>NUCLEOTIDE SEQUENCE [LARGE SCALE GENOMIC DNA]</scope>
    <source>
        <strain evidence="3 4">Mercado 3170</strain>
    </source>
</reference>
<dbReference type="PANTHER" id="PTHR21561">
    <property type="entry name" value="INO80 COMPLEX SUBUNIT B"/>
    <property type="match status" value="1"/>
</dbReference>
<feature type="compositionally biased region" description="Low complexity" evidence="1">
    <location>
        <begin position="27"/>
        <end position="44"/>
    </location>
</feature>
<proteinExistence type="predicted"/>
<feature type="compositionally biased region" description="Acidic residues" evidence="1">
    <location>
        <begin position="133"/>
        <end position="207"/>
    </location>
</feature>
<organism evidence="3 4">
    <name type="scientific">Stereocaulon virgatum</name>
    <dbReference type="NCBI Taxonomy" id="373712"/>
    <lineage>
        <taxon>Eukaryota</taxon>
        <taxon>Fungi</taxon>
        <taxon>Dikarya</taxon>
        <taxon>Ascomycota</taxon>
        <taxon>Pezizomycotina</taxon>
        <taxon>Lecanoromycetes</taxon>
        <taxon>OSLEUM clade</taxon>
        <taxon>Lecanoromycetidae</taxon>
        <taxon>Lecanorales</taxon>
        <taxon>Lecanorineae</taxon>
        <taxon>Stereocaulaceae</taxon>
        <taxon>Stereocaulon</taxon>
    </lineage>
</organism>
<feature type="compositionally biased region" description="Acidic residues" evidence="1">
    <location>
        <begin position="394"/>
        <end position="403"/>
    </location>
</feature>
<accession>A0ABR4AQJ4</accession>
<gene>
    <name evidence="3" type="ORF">N7G274_000927</name>
</gene>
<comment type="caution">
    <text evidence="3">The sequence shown here is derived from an EMBL/GenBank/DDBJ whole genome shotgun (WGS) entry which is preliminary data.</text>
</comment>
<feature type="region of interest" description="Disordered" evidence="1">
    <location>
        <begin position="344"/>
        <end position="363"/>
    </location>
</feature>
<protein>
    <recommendedName>
        <fullName evidence="2">INO80 complex subunit B-like conserved region domain-containing protein</fullName>
    </recommendedName>
</protein>
<feature type="region of interest" description="Disordered" evidence="1">
    <location>
        <begin position="368"/>
        <end position="405"/>
    </location>
</feature>
<dbReference type="PANTHER" id="PTHR21561:SF12">
    <property type="entry name" value="INO80 COMPLEX SUBUNIT B"/>
    <property type="match status" value="1"/>
</dbReference>
<feature type="compositionally biased region" description="Basic and acidic residues" evidence="1">
    <location>
        <begin position="238"/>
        <end position="248"/>
    </location>
</feature>
<dbReference type="InterPro" id="IPR029523">
    <property type="entry name" value="INO80B/Ies2"/>
</dbReference>
<feature type="compositionally biased region" description="Basic and acidic residues" evidence="1">
    <location>
        <begin position="62"/>
        <end position="75"/>
    </location>
</feature>
<name>A0ABR4AQJ4_9LECA</name>
<evidence type="ECO:0000256" key="1">
    <source>
        <dbReference type="SAM" id="MobiDB-lite"/>
    </source>
</evidence>
<feature type="compositionally biased region" description="Basic residues" evidence="1">
    <location>
        <begin position="368"/>
        <end position="379"/>
    </location>
</feature>
<dbReference type="EMBL" id="JBEFKJ010000003">
    <property type="protein sequence ID" value="KAL2046909.1"/>
    <property type="molecule type" value="Genomic_DNA"/>
</dbReference>
<keyword evidence="4" id="KW-1185">Reference proteome</keyword>
<sequence>MTDRPTKRHRSESYGEGTAVAKVPSNTSARDSASTAPTAAPVSTRPRRAASGVAASSPTVKVTRDEPNSPDDSRKALRLTVKMPSSKLWEATSSIRPASRGNAAAQLRDSLTGGEVVSGPRASRANKKYVVESESDEEDDDEDEDVEDAQASDESEDEDEEQEEEEQIGGPEESSEEEADEEDEDAEADAEVDVDADGDVEMDDDADDGRPLPSQTPVLKVKGPAAKPTVTVTPAQDAKIKSVEAKEMEMDDDDEELSDLSEDDDEEGEGGEEDAEGEDVDELDQDTDSRSPCSRASTPDVSKMTKRQRSRLDQVMGSDFLQLPMEPQTKKHLTAEEHAMRRAEMARRRKNLSEKRNEEEKMDTINRLLKKQAPKRRGKISAAEINAQDHGDESPQEIQEEDIPPANPVYVRWISDKDGCRIGVPSEWLGQPVGRIFGERKMVEEVEG</sequence>
<feature type="domain" description="INO80 complex subunit B-like conserved region" evidence="2">
    <location>
        <begin position="337"/>
        <end position="428"/>
    </location>
</feature>
<dbReference type="Pfam" id="PF04795">
    <property type="entry name" value="PAPA-1"/>
    <property type="match status" value="1"/>
</dbReference>
<feature type="compositionally biased region" description="Polar residues" evidence="1">
    <location>
        <begin position="290"/>
        <end position="300"/>
    </location>
</feature>
<dbReference type="SMART" id="SM01406">
    <property type="entry name" value="PAPA-1"/>
    <property type="match status" value="1"/>
</dbReference>
<feature type="region of interest" description="Disordered" evidence="1">
    <location>
        <begin position="1"/>
        <end position="337"/>
    </location>
</feature>
<evidence type="ECO:0000313" key="4">
    <source>
        <dbReference type="Proteomes" id="UP001590950"/>
    </source>
</evidence>
<dbReference type="InterPro" id="IPR006880">
    <property type="entry name" value="INO80B_C"/>
</dbReference>
<evidence type="ECO:0000259" key="2">
    <source>
        <dbReference type="SMART" id="SM01406"/>
    </source>
</evidence>
<feature type="compositionally biased region" description="Acidic residues" evidence="1">
    <location>
        <begin position="249"/>
        <end position="286"/>
    </location>
</feature>
<feature type="compositionally biased region" description="Basic residues" evidence="1">
    <location>
        <begin position="1"/>
        <end position="10"/>
    </location>
</feature>